<comment type="similarity">
    <text evidence="1">Belongs to the 'phage' integrase family.</text>
</comment>
<accession>A0AAP3DES1</accession>
<evidence type="ECO:0000313" key="8">
    <source>
        <dbReference type="EMBL" id="MCZ0806676.1"/>
    </source>
</evidence>
<dbReference type="PANTHER" id="PTHR30349">
    <property type="entry name" value="PHAGE INTEGRASE-RELATED"/>
    <property type="match status" value="1"/>
</dbReference>
<dbReference type="EMBL" id="JAPTNE010000007">
    <property type="protein sequence ID" value="MCZ0806676.1"/>
    <property type="molecule type" value="Genomic_DNA"/>
</dbReference>
<evidence type="ECO:0000256" key="2">
    <source>
        <dbReference type="ARBA" id="ARBA00022908"/>
    </source>
</evidence>
<dbReference type="GO" id="GO:0003677">
    <property type="term" value="F:DNA binding"/>
    <property type="evidence" value="ECO:0007669"/>
    <property type="project" value="UniProtKB-UniRule"/>
</dbReference>
<dbReference type="InterPro" id="IPR004107">
    <property type="entry name" value="Integrase_SAM-like_N"/>
</dbReference>
<dbReference type="Proteomes" id="UP001077662">
    <property type="component" value="Unassembled WGS sequence"/>
</dbReference>
<dbReference type="InterPro" id="IPR044068">
    <property type="entry name" value="CB"/>
</dbReference>
<feature type="domain" description="Core-binding (CB)" evidence="7">
    <location>
        <begin position="59"/>
        <end position="146"/>
    </location>
</feature>
<dbReference type="PROSITE" id="PS51898">
    <property type="entry name" value="TYR_RECOMBINASE"/>
    <property type="match status" value="1"/>
</dbReference>
<evidence type="ECO:0000256" key="3">
    <source>
        <dbReference type="ARBA" id="ARBA00023125"/>
    </source>
</evidence>
<sequence>MKGHFRKRGSKWSFAISLGVDSETGKRKQITKSGFKTKKEAEAACAEMITKYENGDLTISKKQSLGSYLEFWMENYAKNKLRSSTYANHEIAVNSRIKPVLGTIDLDKLTPIKVTKYLSDLQKENLSADYIKYLHSVLKKALNQAVKWQLISKNVMDNVDPPRLEQKEIVTWSPEQANEFLDYARKDKYLIAFVLAIYTGMRRGEILGLRWKDVDFEQAKISIQQTLYRPAKQGITFQEPKTKSAKRRISIPNFVIDELKAHKARQNKNKLQYGEGYQDFDLIVAYDDGRPQDPRNLLRHYERLIKGCGLPPIRFHDLRHTHATMLLQLGEHPKVVSERLGHSRVGITMDVYSHVMPDMQKDAADNFEKMMKQKRPKTL</sequence>
<dbReference type="InterPro" id="IPR050090">
    <property type="entry name" value="Tyrosine_recombinase_XerCD"/>
</dbReference>
<dbReference type="Gene3D" id="1.10.443.10">
    <property type="entry name" value="Intergrase catalytic core"/>
    <property type="match status" value="1"/>
</dbReference>
<proteinExistence type="inferred from homology"/>
<dbReference type="Pfam" id="PF00589">
    <property type="entry name" value="Phage_integrase"/>
    <property type="match status" value="1"/>
</dbReference>
<protein>
    <submittedName>
        <fullName evidence="8">Site-specific integrase</fullName>
    </submittedName>
</protein>
<keyword evidence="4" id="KW-0233">DNA recombination</keyword>
<dbReference type="GO" id="GO:0006310">
    <property type="term" value="P:DNA recombination"/>
    <property type="evidence" value="ECO:0007669"/>
    <property type="project" value="UniProtKB-KW"/>
</dbReference>
<evidence type="ECO:0000313" key="9">
    <source>
        <dbReference type="Proteomes" id="UP001077662"/>
    </source>
</evidence>
<dbReference type="AlphaFoldDB" id="A0AAP3DES1"/>
<evidence type="ECO:0000256" key="1">
    <source>
        <dbReference type="ARBA" id="ARBA00008857"/>
    </source>
</evidence>
<organism evidence="8 9">
    <name type="scientific">Brevibacillus laterosporus</name>
    <name type="common">Bacillus laterosporus</name>
    <dbReference type="NCBI Taxonomy" id="1465"/>
    <lineage>
        <taxon>Bacteria</taxon>
        <taxon>Bacillati</taxon>
        <taxon>Bacillota</taxon>
        <taxon>Bacilli</taxon>
        <taxon>Bacillales</taxon>
        <taxon>Paenibacillaceae</taxon>
        <taxon>Brevibacillus</taxon>
    </lineage>
</organism>
<evidence type="ECO:0000259" key="6">
    <source>
        <dbReference type="PROSITE" id="PS51898"/>
    </source>
</evidence>
<dbReference type="Pfam" id="PF14659">
    <property type="entry name" value="Phage_int_SAM_3"/>
    <property type="match status" value="1"/>
</dbReference>
<evidence type="ECO:0000256" key="4">
    <source>
        <dbReference type="ARBA" id="ARBA00023172"/>
    </source>
</evidence>
<evidence type="ECO:0000256" key="5">
    <source>
        <dbReference type="PROSITE-ProRule" id="PRU01248"/>
    </source>
</evidence>
<gene>
    <name evidence="8" type="ORF">O0554_07045</name>
</gene>
<dbReference type="PROSITE" id="PS51900">
    <property type="entry name" value="CB"/>
    <property type="match status" value="1"/>
</dbReference>
<name>A0AAP3DES1_BRELA</name>
<dbReference type="SUPFAM" id="SSF56349">
    <property type="entry name" value="DNA breaking-rejoining enzymes"/>
    <property type="match status" value="1"/>
</dbReference>
<dbReference type="InterPro" id="IPR010998">
    <property type="entry name" value="Integrase_recombinase_N"/>
</dbReference>
<comment type="caution">
    <text evidence="8">The sequence shown here is derived from an EMBL/GenBank/DDBJ whole genome shotgun (WGS) entry which is preliminary data.</text>
</comment>
<keyword evidence="2" id="KW-0229">DNA integration</keyword>
<dbReference type="Pfam" id="PF14657">
    <property type="entry name" value="Arm-DNA-bind_4"/>
    <property type="match status" value="1"/>
</dbReference>
<keyword evidence="3 5" id="KW-0238">DNA-binding</keyword>
<dbReference type="InterPro" id="IPR002104">
    <property type="entry name" value="Integrase_catalytic"/>
</dbReference>
<dbReference type="RefSeq" id="WP_258433216.1">
    <property type="nucleotide sequence ID" value="NZ_JANSGW010000007.1"/>
</dbReference>
<dbReference type="InterPro" id="IPR011010">
    <property type="entry name" value="DNA_brk_join_enz"/>
</dbReference>
<dbReference type="InterPro" id="IPR013762">
    <property type="entry name" value="Integrase-like_cat_sf"/>
</dbReference>
<feature type="domain" description="Tyr recombinase" evidence="6">
    <location>
        <begin position="167"/>
        <end position="365"/>
    </location>
</feature>
<evidence type="ECO:0000259" key="7">
    <source>
        <dbReference type="PROSITE" id="PS51900"/>
    </source>
</evidence>
<reference evidence="8" key="1">
    <citation type="submission" date="2022-09" db="EMBL/GenBank/DDBJ databases">
        <title>Genome analysis and characterization of larvicidal activity of Brevibacillus strains.</title>
        <authorList>
            <person name="Patrusheva E.V."/>
            <person name="Izotova A.O."/>
            <person name="Toshchakov S.V."/>
            <person name="Sineoky S.P."/>
        </authorList>
    </citation>
    <scope>NUCLEOTIDE SEQUENCE</scope>
    <source>
        <strain evidence="8">VKPM_B-13247</strain>
    </source>
</reference>
<dbReference type="Gene3D" id="1.10.150.130">
    <property type="match status" value="1"/>
</dbReference>
<dbReference type="GO" id="GO:0015074">
    <property type="term" value="P:DNA integration"/>
    <property type="evidence" value="ECO:0007669"/>
    <property type="project" value="UniProtKB-KW"/>
</dbReference>
<dbReference type="CDD" id="cd01189">
    <property type="entry name" value="INT_ICEBs1_C_like"/>
    <property type="match status" value="1"/>
</dbReference>
<dbReference type="PANTHER" id="PTHR30349:SF64">
    <property type="entry name" value="PROPHAGE INTEGRASE INTD-RELATED"/>
    <property type="match status" value="1"/>
</dbReference>
<dbReference type="InterPro" id="IPR028259">
    <property type="entry name" value="AP2-like_int_N"/>
</dbReference>